<organism evidence="1 2">
    <name type="scientific">Paraburkholderia fungorum</name>
    <dbReference type="NCBI Taxonomy" id="134537"/>
    <lineage>
        <taxon>Bacteria</taxon>
        <taxon>Pseudomonadati</taxon>
        <taxon>Pseudomonadota</taxon>
        <taxon>Betaproteobacteria</taxon>
        <taxon>Burkholderiales</taxon>
        <taxon>Burkholderiaceae</taxon>
        <taxon>Paraburkholderia</taxon>
    </lineage>
</organism>
<dbReference type="AlphaFoldDB" id="A0AAW3V380"/>
<dbReference type="Proteomes" id="UP000518681">
    <property type="component" value="Unassembled WGS sequence"/>
</dbReference>
<sequence>MFNPSLQRGSTRLCAIVQRELLTGARRMRVAGALFRELGADDSVNQPLMLIFCRRGDCGPPHR</sequence>
<proteinExistence type="predicted"/>
<reference evidence="1 2" key="1">
    <citation type="submission" date="2020-08" db="EMBL/GenBank/DDBJ databases">
        <title>Genomic Encyclopedia of Type Strains, Phase IV (KMG-V): Genome sequencing to study the core and pangenomes of soil and plant-associated prokaryotes.</title>
        <authorList>
            <person name="Whitman W."/>
        </authorList>
    </citation>
    <scope>NUCLEOTIDE SEQUENCE [LARGE SCALE GENOMIC DNA]</scope>
    <source>
        <strain evidence="1 2">SEMIA 4013</strain>
    </source>
</reference>
<protein>
    <submittedName>
        <fullName evidence="1">Uncharacterized protein</fullName>
    </submittedName>
</protein>
<comment type="caution">
    <text evidence="1">The sequence shown here is derived from an EMBL/GenBank/DDBJ whole genome shotgun (WGS) entry which is preliminary data.</text>
</comment>
<accession>A0AAW3V380</accession>
<evidence type="ECO:0000313" key="1">
    <source>
        <dbReference type="EMBL" id="MBB6203581.1"/>
    </source>
</evidence>
<evidence type="ECO:0000313" key="2">
    <source>
        <dbReference type="Proteomes" id="UP000518681"/>
    </source>
</evidence>
<gene>
    <name evidence="1" type="ORF">GGD69_004459</name>
</gene>
<dbReference type="EMBL" id="JACIIK010000007">
    <property type="protein sequence ID" value="MBB6203581.1"/>
    <property type="molecule type" value="Genomic_DNA"/>
</dbReference>
<name>A0AAW3V380_9BURK</name>